<reference evidence="2 3" key="1">
    <citation type="submission" date="2022-05" db="EMBL/GenBank/DDBJ databases">
        <authorList>
            <consortium name="Genoscope - CEA"/>
            <person name="William W."/>
        </authorList>
    </citation>
    <scope>NUCLEOTIDE SEQUENCE [LARGE SCALE GENOMIC DNA]</scope>
</reference>
<proteinExistence type="predicted"/>
<sequence>MNSAAVIEILALNSCLPLTSSSEPPATTSQSLTLDQLSPAFLASIVTAVKQALAAEQLQTSNLPVMPAASFATSLPKAGALWGVPGFSLSSGQLDAQASVLAAFGVGFRLSLCLLPLP</sequence>
<gene>
    <name evidence="2" type="ORF">PLOB_00018303</name>
</gene>
<feature type="signal peptide" evidence="1">
    <location>
        <begin position="1"/>
        <end position="21"/>
    </location>
</feature>
<keyword evidence="3" id="KW-1185">Reference proteome</keyword>
<dbReference type="EMBL" id="CALNXK010000214">
    <property type="protein sequence ID" value="CAH3176547.1"/>
    <property type="molecule type" value="Genomic_DNA"/>
</dbReference>
<name>A0ABN8RC22_9CNID</name>
<comment type="caution">
    <text evidence="2">The sequence shown here is derived from an EMBL/GenBank/DDBJ whole genome shotgun (WGS) entry which is preliminary data.</text>
</comment>
<accession>A0ABN8RC22</accession>
<evidence type="ECO:0000313" key="2">
    <source>
        <dbReference type="EMBL" id="CAH3176547.1"/>
    </source>
</evidence>
<keyword evidence="1" id="KW-0732">Signal</keyword>
<organism evidence="2 3">
    <name type="scientific">Porites lobata</name>
    <dbReference type="NCBI Taxonomy" id="104759"/>
    <lineage>
        <taxon>Eukaryota</taxon>
        <taxon>Metazoa</taxon>
        <taxon>Cnidaria</taxon>
        <taxon>Anthozoa</taxon>
        <taxon>Hexacorallia</taxon>
        <taxon>Scleractinia</taxon>
        <taxon>Fungiina</taxon>
        <taxon>Poritidae</taxon>
        <taxon>Porites</taxon>
    </lineage>
</organism>
<evidence type="ECO:0000313" key="3">
    <source>
        <dbReference type="Proteomes" id="UP001159405"/>
    </source>
</evidence>
<protein>
    <submittedName>
        <fullName evidence="2">Uncharacterized protein</fullName>
    </submittedName>
</protein>
<evidence type="ECO:0000256" key="1">
    <source>
        <dbReference type="SAM" id="SignalP"/>
    </source>
</evidence>
<feature type="chain" id="PRO_5046221842" evidence="1">
    <location>
        <begin position="22"/>
        <end position="118"/>
    </location>
</feature>
<dbReference type="Proteomes" id="UP001159405">
    <property type="component" value="Unassembled WGS sequence"/>
</dbReference>